<dbReference type="PANTHER" id="PTHR43479:SF11">
    <property type="entry name" value="ACREF_ENVCD OPERON REPRESSOR-RELATED"/>
    <property type="match status" value="1"/>
</dbReference>
<dbReference type="Proteomes" id="UP001491349">
    <property type="component" value="Unassembled WGS sequence"/>
</dbReference>
<feature type="DNA-binding region" description="H-T-H motif" evidence="2">
    <location>
        <begin position="29"/>
        <end position="48"/>
    </location>
</feature>
<keyword evidence="5" id="KW-1185">Reference proteome</keyword>
<dbReference type="Pfam" id="PF08359">
    <property type="entry name" value="TetR_C_4"/>
    <property type="match status" value="1"/>
</dbReference>
<comment type="caution">
    <text evidence="4">The sequence shown here is derived from an EMBL/GenBank/DDBJ whole genome shotgun (WGS) entry which is preliminary data.</text>
</comment>
<dbReference type="PRINTS" id="PR00455">
    <property type="entry name" value="HTHTETR"/>
</dbReference>
<gene>
    <name evidence="4" type="ORF">WMW71_12450</name>
</gene>
<proteinExistence type="predicted"/>
<protein>
    <submittedName>
        <fullName evidence="4">TetR/AcrR family transcriptional regulator</fullName>
    </submittedName>
</protein>
<dbReference type="InterPro" id="IPR013570">
    <property type="entry name" value="Tscrpt_reg_YsiA_C"/>
</dbReference>
<dbReference type="PANTHER" id="PTHR43479">
    <property type="entry name" value="ACREF/ENVCD OPERON REPRESSOR-RELATED"/>
    <property type="match status" value="1"/>
</dbReference>
<accession>A0ABU9E3D5</accession>
<name>A0ABU9E3D5_9FLAO</name>
<dbReference type="SUPFAM" id="SSF48498">
    <property type="entry name" value="Tetracyclin repressor-like, C-terminal domain"/>
    <property type="match status" value="1"/>
</dbReference>
<evidence type="ECO:0000313" key="5">
    <source>
        <dbReference type="Proteomes" id="UP001491349"/>
    </source>
</evidence>
<dbReference type="SUPFAM" id="SSF46689">
    <property type="entry name" value="Homeodomain-like"/>
    <property type="match status" value="1"/>
</dbReference>
<organism evidence="4 5">
    <name type="scientific">Flavobacterium buctense</name>
    <dbReference type="NCBI Taxonomy" id="1648146"/>
    <lineage>
        <taxon>Bacteria</taxon>
        <taxon>Pseudomonadati</taxon>
        <taxon>Bacteroidota</taxon>
        <taxon>Flavobacteriia</taxon>
        <taxon>Flavobacteriales</taxon>
        <taxon>Flavobacteriaceae</taxon>
        <taxon>Flavobacterium</taxon>
    </lineage>
</organism>
<reference evidence="4 5" key="1">
    <citation type="submission" date="2024-04" db="EMBL/GenBank/DDBJ databases">
        <title>draft genome sequnece of Flavobacterium buctense JCM 30750.</title>
        <authorList>
            <person name="Kim D.-U."/>
        </authorList>
    </citation>
    <scope>NUCLEOTIDE SEQUENCE [LARGE SCALE GENOMIC DNA]</scope>
    <source>
        <strain evidence="4 5">JCM 30750</strain>
    </source>
</reference>
<dbReference type="InterPro" id="IPR036271">
    <property type="entry name" value="Tet_transcr_reg_TetR-rel_C_sf"/>
</dbReference>
<feature type="domain" description="HTH tetR-type" evidence="3">
    <location>
        <begin position="6"/>
        <end position="66"/>
    </location>
</feature>
<dbReference type="Gene3D" id="1.10.10.60">
    <property type="entry name" value="Homeodomain-like"/>
    <property type="match status" value="1"/>
</dbReference>
<keyword evidence="1 2" id="KW-0238">DNA-binding</keyword>
<dbReference type="InterPro" id="IPR009057">
    <property type="entry name" value="Homeodomain-like_sf"/>
</dbReference>
<dbReference type="Gene3D" id="1.10.357.10">
    <property type="entry name" value="Tetracycline Repressor, domain 2"/>
    <property type="match status" value="1"/>
</dbReference>
<evidence type="ECO:0000256" key="2">
    <source>
        <dbReference type="PROSITE-ProRule" id="PRU00335"/>
    </source>
</evidence>
<evidence type="ECO:0000313" key="4">
    <source>
        <dbReference type="EMBL" id="MEK8181154.1"/>
    </source>
</evidence>
<evidence type="ECO:0000259" key="3">
    <source>
        <dbReference type="PROSITE" id="PS50977"/>
    </source>
</evidence>
<sequence length="195" mass="22522">MIDNTSKRQQEIIASAGKLLIEKGIKGLTTKNLAQEMEFSESALYRHFKNKEDIVVLLLNYLASNMKERLDLIFENHDTSEAKLLKLFESQFQFFTQNPHFVVAVLSEGLFDESEKINQAIMKIVHYKMQLIAEIIETGKQNNEFTKDISTTDIVHIIIGSFRLMMLKWKLSKFEIDLVTQGNSIMKTNIKLMTT</sequence>
<evidence type="ECO:0000256" key="1">
    <source>
        <dbReference type="ARBA" id="ARBA00023125"/>
    </source>
</evidence>
<dbReference type="Pfam" id="PF00440">
    <property type="entry name" value="TetR_N"/>
    <property type="match status" value="1"/>
</dbReference>
<dbReference type="PROSITE" id="PS50977">
    <property type="entry name" value="HTH_TETR_2"/>
    <property type="match status" value="1"/>
</dbReference>
<dbReference type="InterPro" id="IPR001647">
    <property type="entry name" value="HTH_TetR"/>
</dbReference>
<dbReference type="EMBL" id="JBBPCB010000009">
    <property type="protein sequence ID" value="MEK8181154.1"/>
    <property type="molecule type" value="Genomic_DNA"/>
</dbReference>
<dbReference type="InterPro" id="IPR050624">
    <property type="entry name" value="HTH-type_Tx_Regulator"/>
</dbReference>
<dbReference type="RefSeq" id="WP_187661154.1">
    <property type="nucleotide sequence ID" value="NZ_JACTAB010000009.1"/>
</dbReference>